<organism evidence="1">
    <name type="scientific">marine sediment metagenome</name>
    <dbReference type="NCBI Taxonomy" id="412755"/>
    <lineage>
        <taxon>unclassified sequences</taxon>
        <taxon>metagenomes</taxon>
        <taxon>ecological metagenomes</taxon>
    </lineage>
</organism>
<sequence>MKSGEVLRGDKWIKITIDTLIQGLIRMMDNPNVEYQEYRIIYSRRDKVGKKGIQIKYPGPDGVESILKTLSE</sequence>
<gene>
    <name evidence="1" type="ORF">LCGC14_0434840</name>
</gene>
<dbReference type="EMBL" id="LAZR01000412">
    <property type="protein sequence ID" value="KKN70037.1"/>
    <property type="molecule type" value="Genomic_DNA"/>
</dbReference>
<dbReference type="AlphaFoldDB" id="A0A0F9T544"/>
<evidence type="ECO:0000313" key="1">
    <source>
        <dbReference type="EMBL" id="KKN70037.1"/>
    </source>
</evidence>
<proteinExistence type="predicted"/>
<reference evidence="1" key="1">
    <citation type="journal article" date="2015" name="Nature">
        <title>Complex archaea that bridge the gap between prokaryotes and eukaryotes.</title>
        <authorList>
            <person name="Spang A."/>
            <person name="Saw J.H."/>
            <person name="Jorgensen S.L."/>
            <person name="Zaremba-Niedzwiedzka K."/>
            <person name="Martijn J."/>
            <person name="Lind A.E."/>
            <person name="van Eijk R."/>
            <person name="Schleper C."/>
            <person name="Guy L."/>
            <person name="Ettema T.J."/>
        </authorList>
    </citation>
    <scope>NUCLEOTIDE SEQUENCE</scope>
</reference>
<comment type="caution">
    <text evidence="1">The sequence shown here is derived from an EMBL/GenBank/DDBJ whole genome shotgun (WGS) entry which is preliminary data.</text>
</comment>
<name>A0A0F9T544_9ZZZZ</name>
<accession>A0A0F9T544</accession>
<protein>
    <submittedName>
        <fullName evidence="1">Uncharacterized protein</fullName>
    </submittedName>
</protein>